<dbReference type="Gene3D" id="3.40.30.40">
    <property type="entry name" value="Perfringolysin"/>
    <property type="match status" value="1"/>
</dbReference>
<proteinExistence type="predicted"/>
<protein>
    <submittedName>
        <fullName evidence="1 2">Thiol-activated cytolysin</fullName>
    </submittedName>
</protein>
<organism evidence="2 3">
    <name type="scientific">Maribacter polysiphoniae</name>
    <dbReference type="NCBI Taxonomy" id="429344"/>
    <lineage>
        <taxon>Bacteria</taxon>
        <taxon>Pseudomonadati</taxon>
        <taxon>Bacteroidota</taxon>
        <taxon>Flavobacteriia</taxon>
        <taxon>Flavobacteriales</taxon>
        <taxon>Flavobacteriaceae</taxon>
        <taxon>Maribacter</taxon>
    </lineage>
</organism>
<sequence>MGIYFACRVFEIRKVEKRPKRKIKMFINYRQEIMNKVKIITVLIIVILSTRAYAQLPTFEKVDKKASKINSMNENTIKTPVKPSEQAQRQAIQNYLASKSFKTASSGTASGPTGYKKLEIINNSFKERFDLKEVSSSIKENSKEVCTTTPIEIKASTKSFMEFTSSGAPDWMKPGVILKASGFLNGSYVPVLSKRHPVIFSSNITGSKAITIEHPESISNLQEAVNSFKSIKGTIAANISFDYKEIHSLEEFGFQVNGKYSNSVAGISATLGMQYGSVKKHHYYMIDFFQNMFFIDVDPKNKTEVFVDASQPVSDLVYVSRVVYGRRGIVVVESDLNLKEFGANVDVKLKSLIQKGSIQMGFDYLKQEENFKVKALFYGGESSGAINSAQTTIEKNIIELSDYLEKKSGNPSYALPIAYELKNMNNESIGMRSIFKQTVKTCVPPLTKEVKLKVTLTDLQCIDGRDGKGNPEDYGFQQWIIYKSKGRNKSYADSDLKVFPKLSNCNNHMGVNNNSNILICSDKTNQIHVEESNVNRNGNIGNSLTFIVSPEDFQDKNTTFSIYSWLKEFTGNNDLVIAEKERIDVDINQVIAYLLDPDGSSWQFTEQFYDHAIAPNISFKPLGSAGQSMWLRNTNRGTLEGPIRLAKPGNKAAAWIHFGLLD</sequence>
<dbReference type="SUPFAM" id="SSF56978">
    <property type="entry name" value="Perfringolysin"/>
    <property type="match status" value="1"/>
</dbReference>
<dbReference type="EMBL" id="QGGQ01000011">
    <property type="protein sequence ID" value="PWK21554.1"/>
    <property type="molecule type" value="Genomic_DNA"/>
</dbReference>
<reference evidence="1 4" key="2">
    <citation type="submission" date="2020-07" db="EMBL/GenBank/DDBJ databases">
        <title>The draft genome sequence of Maribacter polysiphoniae KCTC 22021.</title>
        <authorList>
            <person name="Mu L."/>
        </authorList>
    </citation>
    <scope>NUCLEOTIDE SEQUENCE [LARGE SCALE GENOMIC DNA]</scope>
    <source>
        <strain evidence="1 4">KCTC 22021</strain>
    </source>
</reference>
<name>A0A316DU11_9FLAO</name>
<dbReference type="GO" id="GO:0015485">
    <property type="term" value="F:cholesterol binding"/>
    <property type="evidence" value="ECO:0007669"/>
    <property type="project" value="InterPro"/>
</dbReference>
<dbReference type="InterPro" id="IPR036359">
    <property type="entry name" value="Thiol_cytolysin_sf"/>
</dbReference>
<keyword evidence="4" id="KW-1185">Reference proteome</keyword>
<dbReference type="Proteomes" id="UP000651837">
    <property type="component" value="Unassembled WGS sequence"/>
</dbReference>
<reference evidence="2 3" key="1">
    <citation type="submission" date="2018-05" db="EMBL/GenBank/DDBJ databases">
        <title>Genomic Encyclopedia of Archaeal and Bacterial Type Strains, Phase II (KMG-II): from individual species to whole genera.</title>
        <authorList>
            <person name="Goeker M."/>
        </authorList>
    </citation>
    <scope>NUCLEOTIDE SEQUENCE [LARGE SCALE GENOMIC DNA]</scope>
    <source>
        <strain evidence="2 3">DSM 23514</strain>
    </source>
</reference>
<dbReference type="AlphaFoldDB" id="A0A316DU11"/>
<evidence type="ECO:0000313" key="1">
    <source>
        <dbReference type="EMBL" id="MBD1262185.1"/>
    </source>
</evidence>
<dbReference type="InterPro" id="IPR036363">
    <property type="entry name" value="Thiol_cytolysin_ab_sf"/>
</dbReference>
<gene>
    <name evidence="1" type="ORF">HZY62_16410</name>
    <name evidence="2" type="ORF">LX92_03705</name>
</gene>
<dbReference type="Gene3D" id="3.90.840.10">
    <property type="entry name" value="Thiol-activated cytolysin superfamily/Thiol-activated cytolysin, alpha-beta domain"/>
    <property type="match status" value="1"/>
</dbReference>
<dbReference type="RefSeq" id="WP_170117889.1">
    <property type="nucleotide sequence ID" value="NZ_JACWLN010000009.1"/>
</dbReference>
<evidence type="ECO:0000313" key="3">
    <source>
        <dbReference type="Proteomes" id="UP000245667"/>
    </source>
</evidence>
<evidence type="ECO:0000313" key="4">
    <source>
        <dbReference type="Proteomes" id="UP000651837"/>
    </source>
</evidence>
<dbReference type="Proteomes" id="UP000245667">
    <property type="component" value="Unassembled WGS sequence"/>
</dbReference>
<dbReference type="EMBL" id="JACWLN010000009">
    <property type="protein sequence ID" value="MBD1262185.1"/>
    <property type="molecule type" value="Genomic_DNA"/>
</dbReference>
<comment type="caution">
    <text evidence="2">The sequence shown here is derived from an EMBL/GenBank/DDBJ whole genome shotgun (WGS) entry which is preliminary data.</text>
</comment>
<evidence type="ECO:0000313" key="2">
    <source>
        <dbReference type="EMBL" id="PWK21554.1"/>
    </source>
</evidence>
<accession>A0A316DU11</accession>